<evidence type="ECO:0000256" key="7">
    <source>
        <dbReference type="ARBA" id="ARBA00023294"/>
    </source>
</evidence>
<name>A0A7J0DNC8_9ERIC</name>
<dbReference type="GO" id="GO:0009734">
    <property type="term" value="P:auxin-activated signaling pathway"/>
    <property type="evidence" value="ECO:0007669"/>
    <property type="project" value="UniProtKB-UniRule"/>
</dbReference>
<keyword evidence="3 8" id="KW-0678">Repressor</keyword>
<proteinExistence type="inferred from homology"/>
<evidence type="ECO:0000256" key="3">
    <source>
        <dbReference type="ARBA" id="ARBA00022491"/>
    </source>
</evidence>
<dbReference type="InterPro" id="IPR003311">
    <property type="entry name" value="AUX_IAA"/>
</dbReference>
<sequence>MILEKDGLTNSVVDIVPNVVYSCLPCLPCGDPDMLLKETRSRYLRKIDLRMYSTYQELSSALEKMFSCITIGQCESHGALGKEMPSECKFRDILSESEYVLTYEDKDGDWMLVGRCPLGKLATLMPSPPAAKCIAFYAQENNVIAIGVDDSSILH</sequence>
<evidence type="ECO:0000256" key="2">
    <source>
        <dbReference type="ARBA" id="ARBA00006728"/>
    </source>
</evidence>
<evidence type="ECO:0000259" key="9">
    <source>
        <dbReference type="PROSITE" id="PS51745"/>
    </source>
</evidence>
<dbReference type="GO" id="GO:0006355">
    <property type="term" value="P:regulation of DNA-templated transcription"/>
    <property type="evidence" value="ECO:0007669"/>
    <property type="project" value="InterPro"/>
</dbReference>
<evidence type="ECO:0000256" key="5">
    <source>
        <dbReference type="ARBA" id="ARBA00023163"/>
    </source>
</evidence>
<keyword evidence="6 8" id="KW-0539">Nucleus</keyword>
<evidence type="ECO:0000313" key="10">
    <source>
        <dbReference type="EMBL" id="GFS38811.1"/>
    </source>
</evidence>
<organism evidence="10 11">
    <name type="scientific">Actinidia rufa</name>
    <dbReference type="NCBI Taxonomy" id="165716"/>
    <lineage>
        <taxon>Eukaryota</taxon>
        <taxon>Viridiplantae</taxon>
        <taxon>Streptophyta</taxon>
        <taxon>Embryophyta</taxon>
        <taxon>Tracheophyta</taxon>
        <taxon>Spermatophyta</taxon>
        <taxon>Magnoliopsida</taxon>
        <taxon>eudicotyledons</taxon>
        <taxon>Gunneridae</taxon>
        <taxon>Pentapetalae</taxon>
        <taxon>asterids</taxon>
        <taxon>Ericales</taxon>
        <taxon>Actinidiaceae</taxon>
        <taxon>Actinidia</taxon>
    </lineage>
</organism>
<dbReference type="InterPro" id="IPR033389">
    <property type="entry name" value="AUX/IAA_dom"/>
</dbReference>
<dbReference type="GO" id="GO:0005634">
    <property type="term" value="C:nucleus"/>
    <property type="evidence" value="ECO:0007669"/>
    <property type="project" value="UniProtKB-SubCell"/>
</dbReference>
<dbReference type="PANTHER" id="PTHR31734:SF28">
    <property type="entry name" value="AUXIN-RESPONSIVE PROTEIN IAA13"/>
    <property type="match status" value="1"/>
</dbReference>
<evidence type="ECO:0000256" key="4">
    <source>
        <dbReference type="ARBA" id="ARBA00023015"/>
    </source>
</evidence>
<dbReference type="PROSITE" id="PS51745">
    <property type="entry name" value="PB1"/>
    <property type="match status" value="1"/>
</dbReference>
<reference evidence="11" key="1">
    <citation type="submission" date="2019-07" db="EMBL/GenBank/DDBJ databases">
        <title>De Novo Assembly of kiwifruit Actinidia rufa.</title>
        <authorList>
            <person name="Sugita-Konishi S."/>
            <person name="Sato K."/>
            <person name="Mori E."/>
            <person name="Abe Y."/>
            <person name="Kisaki G."/>
            <person name="Hamano K."/>
            <person name="Suezawa K."/>
            <person name="Otani M."/>
            <person name="Fukuda T."/>
            <person name="Manabe T."/>
            <person name="Gomi K."/>
            <person name="Tabuchi M."/>
            <person name="Akimitsu K."/>
            <person name="Kataoka I."/>
        </authorList>
    </citation>
    <scope>NUCLEOTIDE SEQUENCE [LARGE SCALE GENOMIC DNA]</scope>
    <source>
        <strain evidence="11">cv. Fuchu</strain>
    </source>
</reference>
<comment type="caution">
    <text evidence="10">The sequence shown here is derived from an EMBL/GenBank/DDBJ whole genome shotgun (WGS) entry which is preliminary data.</text>
</comment>
<dbReference type="Pfam" id="PF02309">
    <property type="entry name" value="AUX_IAA"/>
    <property type="match status" value="1"/>
</dbReference>
<protein>
    <recommendedName>
        <fullName evidence="8">Auxin-responsive protein</fullName>
    </recommendedName>
</protein>
<keyword evidence="5 8" id="KW-0804">Transcription</keyword>
<dbReference type="OrthoDB" id="642974at2759"/>
<evidence type="ECO:0000313" key="11">
    <source>
        <dbReference type="Proteomes" id="UP000585474"/>
    </source>
</evidence>
<evidence type="ECO:0000256" key="1">
    <source>
        <dbReference type="ARBA" id="ARBA00004123"/>
    </source>
</evidence>
<comment type="subunit">
    <text evidence="8">Homodimers and heterodimers.</text>
</comment>
<evidence type="ECO:0000256" key="6">
    <source>
        <dbReference type="ARBA" id="ARBA00023242"/>
    </source>
</evidence>
<gene>
    <name evidence="10" type="ORF">Acr_00g0059570</name>
</gene>
<dbReference type="InterPro" id="IPR053793">
    <property type="entry name" value="PB1-like"/>
</dbReference>
<comment type="subcellular location">
    <subcellularLocation>
        <location evidence="1 8">Nucleus</location>
    </subcellularLocation>
</comment>
<evidence type="ECO:0000256" key="8">
    <source>
        <dbReference type="RuleBase" id="RU004549"/>
    </source>
</evidence>
<dbReference type="EMBL" id="BJWL01000316">
    <property type="protein sequence ID" value="GFS38811.1"/>
    <property type="molecule type" value="Genomic_DNA"/>
</dbReference>
<accession>A0A7J0DNC8</accession>
<dbReference type="Gene3D" id="3.10.20.90">
    <property type="entry name" value="Phosphatidylinositol 3-kinase Catalytic Subunit, Chain A, domain 1"/>
    <property type="match status" value="1"/>
</dbReference>
<keyword evidence="7 8" id="KW-0927">Auxin signaling pathway</keyword>
<keyword evidence="4 8" id="KW-0805">Transcription regulation</keyword>
<keyword evidence="11" id="KW-1185">Reference proteome</keyword>
<dbReference type="AlphaFoldDB" id="A0A7J0DNC8"/>
<feature type="domain" description="PB1" evidence="9">
    <location>
        <begin position="33"/>
        <end position="141"/>
    </location>
</feature>
<comment type="function">
    <text evidence="8">Aux/IAA proteins are short-lived transcriptional factors that function as repressors of early auxin response genes at low auxin concentrations.</text>
</comment>
<dbReference type="SUPFAM" id="SSF54277">
    <property type="entry name" value="CAD &amp; PB1 domains"/>
    <property type="match status" value="1"/>
</dbReference>
<comment type="similarity">
    <text evidence="2 8">Belongs to the Aux/IAA family.</text>
</comment>
<dbReference type="Proteomes" id="UP000585474">
    <property type="component" value="Unassembled WGS sequence"/>
</dbReference>
<dbReference type="PANTHER" id="PTHR31734">
    <property type="entry name" value="AUXIN-RESPONSIVE PROTEIN IAA17"/>
    <property type="match status" value="1"/>
</dbReference>